<keyword evidence="1" id="KW-0805">Transcription regulation</keyword>
<accession>A0A501WJ82</accession>
<dbReference type="SUPFAM" id="SSF47413">
    <property type="entry name" value="lambda repressor-like DNA-binding domains"/>
    <property type="match status" value="1"/>
</dbReference>
<dbReference type="Gene3D" id="3.40.50.2300">
    <property type="match status" value="2"/>
</dbReference>
<comment type="caution">
    <text evidence="5">The sequence shown here is derived from an EMBL/GenBank/DDBJ whole genome shotgun (WGS) entry which is preliminary data.</text>
</comment>
<dbReference type="OrthoDB" id="9805774at2"/>
<proteinExistence type="predicted"/>
<dbReference type="InterPro" id="IPR028082">
    <property type="entry name" value="Peripla_BP_I"/>
</dbReference>
<dbReference type="PROSITE" id="PS00356">
    <property type="entry name" value="HTH_LACI_1"/>
    <property type="match status" value="1"/>
</dbReference>
<keyword evidence="3" id="KW-0804">Transcription</keyword>
<dbReference type="CDD" id="cd01392">
    <property type="entry name" value="HTH_LacI"/>
    <property type="match status" value="1"/>
</dbReference>
<evidence type="ECO:0000313" key="6">
    <source>
        <dbReference type="Proteomes" id="UP000319255"/>
    </source>
</evidence>
<organism evidence="5 6">
    <name type="scientific">Amaricoccus solimangrovi</name>
    <dbReference type="NCBI Taxonomy" id="2589815"/>
    <lineage>
        <taxon>Bacteria</taxon>
        <taxon>Pseudomonadati</taxon>
        <taxon>Pseudomonadota</taxon>
        <taxon>Alphaproteobacteria</taxon>
        <taxon>Rhodobacterales</taxon>
        <taxon>Paracoccaceae</taxon>
        <taxon>Amaricoccus</taxon>
    </lineage>
</organism>
<dbReference type="CDD" id="cd06307">
    <property type="entry name" value="PBP1_sugar_binding"/>
    <property type="match status" value="1"/>
</dbReference>
<keyword evidence="2" id="KW-0238">DNA-binding</keyword>
<reference evidence="5 6" key="1">
    <citation type="submission" date="2019-06" db="EMBL/GenBank/DDBJ databases">
        <title>A novel bacterium of genus Amaricoccus, isolated from marine sediment.</title>
        <authorList>
            <person name="Huang H."/>
            <person name="Mo K."/>
            <person name="Hu Y."/>
        </authorList>
    </citation>
    <scope>NUCLEOTIDE SEQUENCE [LARGE SCALE GENOMIC DNA]</scope>
    <source>
        <strain evidence="5 6">HB172011</strain>
    </source>
</reference>
<dbReference type="Proteomes" id="UP000319255">
    <property type="component" value="Unassembled WGS sequence"/>
</dbReference>
<dbReference type="InterPro" id="IPR010982">
    <property type="entry name" value="Lambda_DNA-bd_dom_sf"/>
</dbReference>
<dbReference type="PROSITE" id="PS50932">
    <property type="entry name" value="HTH_LACI_2"/>
    <property type="match status" value="1"/>
</dbReference>
<dbReference type="Gene3D" id="1.10.260.40">
    <property type="entry name" value="lambda repressor-like DNA-binding domains"/>
    <property type="match status" value="1"/>
</dbReference>
<dbReference type="PANTHER" id="PTHR30146:SF152">
    <property type="entry name" value="TRANSCRIPTIONAL REGULATORY PROTEIN"/>
    <property type="match status" value="1"/>
</dbReference>
<keyword evidence="6" id="KW-1185">Reference proteome</keyword>
<dbReference type="InterPro" id="IPR025997">
    <property type="entry name" value="SBP_2_dom"/>
</dbReference>
<sequence>MRPTIRDVAREAGVSLASVDRVLNRRPGVRAGTILRVEAAVARLGFVRDLAAANLSRRRDYRFVFLIPTGPNTFMRELEAEARALGEQVRPARVAVEVVGVPPFDGEALAAALDALAPGEVSGVALVGTDAAVARDALVRLAAAGVPVVTLVSDVPFAPRSRYVGIDNVAAGRTAASLLGRFLGPRGGTVALVAGSMLVRDHVERRMGFEQVARAEFPRLSPLPVIEGRDDAAATRAALAALMAREPGIAGLYNMGAGNRGVIDLLRALPESGRPLAVAHELTPHTRAALRAGLIQAVIHQDAGHEARSALRILRAAAEGAPLNEAQERIRVEVYLRDNAP</sequence>
<evidence type="ECO:0000313" key="5">
    <source>
        <dbReference type="EMBL" id="TPE49569.1"/>
    </source>
</evidence>
<dbReference type="SMART" id="SM00354">
    <property type="entry name" value="HTH_LACI"/>
    <property type="match status" value="1"/>
</dbReference>
<dbReference type="RefSeq" id="WP_140454833.1">
    <property type="nucleotide sequence ID" value="NZ_VFRP01000014.1"/>
</dbReference>
<name>A0A501WJ82_9RHOB</name>
<evidence type="ECO:0000259" key="4">
    <source>
        <dbReference type="PROSITE" id="PS50932"/>
    </source>
</evidence>
<dbReference type="EMBL" id="VFRP01000014">
    <property type="protein sequence ID" value="TPE49569.1"/>
    <property type="molecule type" value="Genomic_DNA"/>
</dbReference>
<dbReference type="Pfam" id="PF13407">
    <property type="entry name" value="Peripla_BP_4"/>
    <property type="match status" value="1"/>
</dbReference>
<dbReference type="InterPro" id="IPR000843">
    <property type="entry name" value="HTH_LacI"/>
</dbReference>
<feature type="domain" description="HTH lacI-type" evidence="4">
    <location>
        <begin position="3"/>
        <end position="57"/>
    </location>
</feature>
<dbReference type="SUPFAM" id="SSF53822">
    <property type="entry name" value="Periplasmic binding protein-like I"/>
    <property type="match status" value="1"/>
</dbReference>
<dbReference type="PANTHER" id="PTHR30146">
    <property type="entry name" value="LACI-RELATED TRANSCRIPTIONAL REPRESSOR"/>
    <property type="match status" value="1"/>
</dbReference>
<dbReference type="GO" id="GO:0003700">
    <property type="term" value="F:DNA-binding transcription factor activity"/>
    <property type="evidence" value="ECO:0007669"/>
    <property type="project" value="TreeGrafter"/>
</dbReference>
<dbReference type="AlphaFoldDB" id="A0A501WJ82"/>
<dbReference type="PRINTS" id="PR00036">
    <property type="entry name" value="HTHLACI"/>
</dbReference>
<evidence type="ECO:0000256" key="2">
    <source>
        <dbReference type="ARBA" id="ARBA00023125"/>
    </source>
</evidence>
<dbReference type="GO" id="GO:0000976">
    <property type="term" value="F:transcription cis-regulatory region binding"/>
    <property type="evidence" value="ECO:0007669"/>
    <property type="project" value="TreeGrafter"/>
</dbReference>
<gene>
    <name evidence="5" type="ORF">FJM51_14405</name>
</gene>
<protein>
    <submittedName>
        <fullName evidence="5">Substrate-binding domain-containing protein</fullName>
    </submittedName>
</protein>
<dbReference type="Pfam" id="PF00356">
    <property type="entry name" value="LacI"/>
    <property type="match status" value="1"/>
</dbReference>
<evidence type="ECO:0000256" key="1">
    <source>
        <dbReference type="ARBA" id="ARBA00023015"/>
    </source>
</evidence>
<evidence type="ECO:0000256" key="3">
    <source>
        <dbReference type="ARBA" id="ARBA00023163"/>
    </source>
</evidence>